<comment type="caution">
    <text evidence="2">The sequence shown here is derived from an EMBL/GenBank/DDBJ whole genome shotgun (WGS) entry which is preliminary data.</text>
</comment>
<reference evidence="2 3" key="1">
    <citation type="submission" date="2018-05" db="EMBL/GenBank/DDBJ databases">
        <title>Reference genomes for bee gut microbiota database.</title>
        <authorList>
            <person name="Ellegaard K.M."/>
        </authorList>
    </citation>
    <scope>NUCLEOTIDE SEQUENCE [LARGE SCALE GENOMIC DNA]</scope>
    <source>
        <strain evidence="2 3">ESL0200</strain>
    </source>
</reference>
<organism evidence="2 3">
    <name type="scientific">Bifidobacterium asteroides</name>
    <dbReference type="NCBI Taxonomy" id="1684"/>
    <lineage>
        <taxon>Bacteria</taxon>
        <taxon>Bacillati</taxon>
        <taxon>Actinomycetota</taxon>
        <taxon>Actinomycetes</taxon>
        <taxon>Bifidobacteriales</taxon>
        <taxon>Bifidobacteriaceae</taxon>
        <taxon>Bifidobacterium</taxon>
    </lineage>
</organism>
<evidence type="ECO:0000256" key="1">
    <source>
        <dbReference type="SAM" id="MobiDB-lite"/>
    </source>
</evidence>
<dbReference type="Proteomes" id="UP000247744">
    <property type="component" value="Unassembled WGS sequence"/>
</dbReference>
<dbReference type="RefSeq" id="WP_110452480.1">
    <property type="nucleotide sequence ID" value="NZ_QGLL01000008.1"/>
</dbReference>
<sequence length="136" mass="14881">MICFLCINTDNSTFQRASQQPRRAGAYLDALGLTGSAVNLMDMETPPEESDTQRVQAKRNSSAVHPNAGIGADQSTHEALSVNTDELVTHTIADFTAELGVPPTRMSRQERLQLITRLEGSESLSLRAQWTRLPGL</sequence>
<gene>
    <name evidence="2" type="ORF">DKK75_05720</name>
</gene>
<protein>
    <submittedName>
        <fullName evidence="2">Uncharacterized protein</fullName>
    </submittedName>
</protein>
<accession>A0A318M247</accession>
<evidence type="ECO:0000313" key="3">
    <source>
        <dbReference type="Proteomes" id="UP000247744"/>
    </source>
</evidence>
<evidence type="ECO:0000313" key="2">
    <source>
        <dbReference type="EMBL" id="PXY82277.1"/>
    </source>
</evidence>
<dbReference type="AlphaFoldDB" id="A0A318M247"/>
<proteinExistence type="predicted"/>
<feature type="region of interest" description="Disordered" evidence="1">
    <location>
        <begin position="44"/>
        <end position="74"/>
    </location>
</feature>
<dbReference type="EMBL" id="QGLL01000008">
    <property type="protein sequence ID" value="PXY82277.1"/>
    <property type="molecule type" value="Genomic_DNA"/>
</dbReference>
<dbReference type="OrthoDB" id="9796595at2"/>
<feature type="compositionally biased region" description="Polar residues" evidence="1">
    <location>
        <begin position="53"/>
        <end position="64"/>
    </location>
</feature>
<name>A0A318M247_9BIFI</name>